<reference evidence="1" key="1">
    <citation type="submission" date="2008-06" db="EMBL/GenBank/DDBJ databases">
        <title>Complete sequence of Chlorobium phaeobacteroides BS1.</title>
        <authorList>
            <consortium name="US DOE Joint Genome Institute"/>
            <person name="Lucas S."/>
            <person name="Copeland A."/>
            <person name="Lapidus A."/>
            <person name="Glavina del Rio T."/>
            <person name="Dalin E."/>
            <person name="Tice H."/>
            <person name="Bruce D."/>
            <person name="Goodwin L."/>
            <person name="Pitluck S."/>
            <person name="Schmutz J."/>
            <person name="Larimer F."/>
            <person name="Land M."/>
            <person name="Hauser L."/>
            <person name="Kyrpides N."/>
            <person name="Ovchinnikova G."/>
            <person name="Li T."/>
            <person name="Liu Z."/>
            <person name="Zhao F."/>
            <person name="Overmann J."/>
            <person name="Bryant D.A."/>
            <person name="Richardson P."/>
        </authorList>
    </citation>
    <scope>NUCLEOTIDE SEQUENCE [LARGE SCALE GENOMIC DNA]</scope>
    <source>
        <strain evidence="1">BS1</strain>
    </source>
</reference>
<evidence type="ECO:0000313" key="1">
    <source>
        <dbReference type="EMBL" id="ACE04814.1"/>
    </source>
</evidence>
<proteinExistence type="predicted"/>
<dbReference type="EMBL" id="CP001101">
    <property type="protein sequence ID" value="ACE04814.1"/>
    <property type="molecule type" value="Genomic_DNA"/>
</dbReference>
<organism evidence="1">
    <name type="scientific">Chlorobium phaeobacteroides (strain BS1)</name>
    <dbReference type="NCBI Taxonomy" id="331678"/>
    <lineage>
        <taxon>Bacteria</taxon>
        <taxon>Pseudomonadati</taxon>
        <taxon>Chlorobiota</taxon>
        <taxon>Chlorobiia</taxon>
        <taxon>Chlorobiales</taxon>
        <taxon>Chlorobiaceae</taxon>
        <taxon>Chlorobium/Pelodictyon group</taxon>
        <taxon>Chlorobium</taxon>
    </lineage>
</organism>
<sequence>MLRFHGSGTGMTGEGEYGFPCKACEIKTSITRGDPASIFKALCKGMDLRVRPVKYEP</sequence>
<dbReference type="KEGG" id="cpb:Cphamn1_1897"/>
<dbReference type="AlphaFoldDB" id="B3ELX3"/>
<protein>
    <submittedName>
        <fullName evidence="1">Uncharacterized protein</fullName>
    </submittedName>
</protein>
<dbReference type="HOGENOM" id="CLU_2988244_0_0_10"/>
<accession>B3ELX3</accession>
<name>B3ELX3_CHLPB</name>
<gene>
    <name evidence="1" type="ordered locus">Cphamn1_1897</name>
</gene>